<accession>A0A317WM38</accession>
<protein>
    <submittedName>
        <fullName evidence="2">Uncharacterized protein</fullName>
    </submittedName>
</protein>
<feature type="transmembrane region" description="Helical" evidence="1">
    <location>
        <begin position="12"/>
        <end position="32"/>
    </location>
</feature>
<name>A0A317WM38_9EURO</name>
<comment type="caution">
    <text evidence="2">The sequence shown here is derived from an EMBL/GenBank/DDBJ whole genome shotgun (WGS) entry which is preliminary data.</text>
</comment>
<dbReference type="GeneID" id="37112138"/>
<reference evidence="2 3" key="1">
    <citation type="submission" date="2016-12" db="EMBL/GenBank/DDBJ databases">
        <title>The genomes of Aspergillus section Nigri reveals drivers in fungal speciation.</title>
        <authorList>
            <consortium name="DOE Joint Genome Institute"/>
            <person name="Vesth T.C."/>
            <person name="Nybo J."/>
            <person name="Theobald S."/>
            <person name="Brandl J."/>
            <person name="Frisvad J.C."/>
            <person name="Nielsen K.F."/>
            <person name="Lyhne E.K."/>
            <person name="Kogle M.E."/>
            <person name="Kuo A."/>
            <person name="Riley R."/>
            <person name="Clum A."/>
            <person name="Nolan M."/>
            <person name="Lipzen A."/>
            <person name="Salamov A."/>
            <person name="Henrissat B."/>
            <person name="Wiebenga A."/>
            <person name="De Vries R.P."/>
            <person name="Grigoriev I.V."/>
            <person name="Mortensen U.H."/>
            <person name="Andersen M.R."/>
            <person name="Baker S.E."/>
        </authorList>
    </citation>
    <scope>NUCLEOTIDE SEQUENCE [LARGE SCALE GENOMIC DNA]</scope>
    <source>
        <strain evidence="2 3">CBS 115572</strain>
    </source>
</reference>
<keyword evidence="1" id="KW-0472">Membrane</keyword>
<evidence type="ECO:0000313" key="3">
    <source>
        <dbReference type="Proteomes" id="UP000246702"/>
    </source>
</evidence>
<dbReference type="AlphaFoldDB" id="A0A317WM38"/>
<dbReference type="EMBL" id="MSFK01000015">
    <property type="protein sequence ID" value="PWY86392.1"/>
    <property type="molecule type" value="Genomic_DNA"/>
</dbReference>
<evidence type="ECO:0000256" key="1">
    <source>
        <dbReference type="SAM" id="Phobius"/>
    </source>
</evidence>
<dbReference type="OrthoDB" id="13807at2759"/>
<organism evidence="2 3">
    <name type="scientific">Aspergillus sclerotioniger CBS 115572</name>
    <dbReference type="NCBI Taxonomy" id="1450535"/>
    <lineage>
        <taxon>Eukaryota</taxon>
        <taxon>Fungi</taxon>
        <taxon>Dikarya</taxon>
        <taxon>Ascomycota</taxon>
        <taxon>Pezizomycotina</taxon>
        <taxon>Eurotiomycetes</taxon>
        <taxon>Eurotiomycetidae</taxon>
        <taxon>Eurotiales</taxon>
        <taxon>Aspergillaceae</taxon>
        <taxon>Aspergillus</taxon>
        <taxon>Aspergillus subgen. Circumdati</taxon>
    </lineage>
</organism>
<sequence length="63" mass="7228">MVLSMVLDDEKLLFGFCVVPMASILVWSKYTFEEIVLYSLPRKSYATCSIIVDLDHHHNPSQP</sequence>
<keyword evidence="1" id="KW-1133">Transmembrane helix</keyword>
<dbReference type="Proteomes" id="UP000246702">
    <property type="component" value="Unassembled WGS sequence"/>
</dbReference>
<keyword evidence="1" id="KW-0812">Transmembrane</keyword>
<proteinExistence type="predicted"/>
<evidence type="ECO:0000313" key="2">
    <source>
        <dbReference type="EMBL" id="PWY86392.1"/>
    </source>
</evidence>
<dbReference type="RefSeq" id="XP_025466983.1">
    <property type="nucleotide sequence ID" value="XM_025609995.1"/>
</dbReference>
<gene>
    <name evidence="2" type="ORF">BO94DRAFT_517446</name>
</gene>
<keyword evidence="3" id="KW-1185">Reference proteome</keyword>